<feature type="domain" description="Replication factor A C-terminal" evidence="12">
    <location>
        <begin position="456"/>
        <end position="602"/>
    </location>
</feature>
<comment type="similarity">
    <text evidence="2 9">Belongs to the replication factor A protein 1 family.</text>
</comment>
<evidence type="ECO:0000256" key="9">
    <source>
        <dbReference type="RuleBase" id="RU364130"/>
    </source>
</evidence>
<evidence type="ECO:0000259" key="13">
    <source>
        <dbReference type="Pfam" id="PF16900"/>
    </source>
</evidence>
<feature type="domain" description="COP9 signalosome complex subunit 3 N-terminal helical repeats" evidence="14">
    <location>
        <begin position="818"/>
        <end position="898"/>
    </location>
</feature>
<dbReference type="PANTHER" id="PTHR47165:SF4">
    <property type="entry name" value="OS03G0429900 PROTEIN"/>
    <property type="match status" value="1"/>
</dbReference>
<dbReference type="CDD" id="cd04477">
    <property type="entry name" value="RPA1N"/>
    <property type="match status" value="1"/>
</dbReference>
<feature type="domain" description="COP9 signalosome complex subunit 3 N-terminal helical repeats" evidence="14">
    <location>
        <begin position="667"/>
        <end position="789"/>
    </location>
</feature>
<keyword evidence="3 9" id="KW-0235">DNA replication</keyword>
<proteinExistence type="inferred from homology"/>
<evidence type="ECO:0000256" key="4">
    <source>
        <dbReference type="ARBA" id="ARBA00022723"/>
    </source>
</evidence>
<evidence type="ECO:0000259" key="10">
    <source>
        <dbReference type="Pfam" id="PF01336"/>
    </source>
</evidence>
<reference evidence="15" key="2">
    <citation type="submission" date="2023-06" db="EMBL/GenBank/DDBJ databases">
        <authorList>
            <consortium name="Lawrence Berkeley National Laboratory"/>
            <person name="Mondo S.J."/>
            <person name="Hensen N."/>
            <person name="Bonometti L."/>
            <person name="Westerberg I."/>
            <person name="Brannstrom I.O."/>
            <person name="Guillou S."/>
            <person name="Cros-Aarteil S."/>
            <person name="Calhoun S."/>
            <person name="Haridas S."/>
            <person name="Kuo A."/>
            <person name="Pangilinan J."/>
            <person name="Riley R."/>
            <person name="Labutti K."/>
            <person name="Andreopoulos B."/>
            <person name="Lipzen A."/>
            <person name="Chen C."/>
            <person name="Yanf M."/>
            <person name="Daum C."/>
            <person name="Ng V."/>
            <person name="Clum A."/>
            <person name="Steindorff A."/>
            <person name="Ohm R."/>
            <person name="Martin F."/>
            <person name="Silar P."/>
            <person name="Natvig D."/>
            <person name="Lalanne C."/>
            <person name="Gautier V."/>
            <person name="Ament-Velasquez S.L."/>
            <person name="Kruys A."/>
            <person name="Hutchinson M.I."/>
            <person name="Powell A.J."/>
            <person name="Barry K."/>
            <person name="Miller A.N."/>
            <person name="Grigoriev I.V."/>
            <person name="Debuchy R."/>
            <person name="Gladieux P."/>
            <person name="Thoren M.H."/>
            <person name="Johannesson H."/>
        </authorList>
    </citation>
    <scope>NUCLEOTIDE SEQUENCE</scope>
    <source>
        <strain evidence="15">PSN324</strain>
    </source>
</reference>
<dbReference type="FunFam" id="2.40.50.140:FF:000064">
    <property type="entry name" value="Replication protein A subunit"/>
    <property type="match status" value="1"/>
</dbReference>
<evidence type="ECO:0000259" key="12">
    <source>
        <dbReference type="Pfam" id="PF08646"/>
    </source>
</evidence>
<evidence type="ECO:0000256" key="7">
    <source>
        <dbReference type="ARBA" id="ARBA00023125"/>
    </source>
</evidence>
<comment type="function">
    <text evidence="9">As part of the replication protein A (RPA/RP-A), a single-stranded DNA-binding heterotrimeric complex, may play an essential role in DNA replication, recombination and repair. Binds and stabilizes single-stranded DNA intermediates, preventing complementary DNA reannealing and recruiting different proteins involved in DNA metabolism.</text>
</comment>
<accession>A0AAV9HT18</accession>
<dbReference type="NCBIfam" id="TIGR00617">
    <property type="entry name" value="rpa1"/>
    <property type="match status" value="1"/>
</dbReference>
<dbReference type="FunFam" id="2.40.50.140:FF:000041">
    <property type="entry name" value="Replication protein A subunit"/>
    <property type="match status" value="1"/>
</dbReference>
<evidence type="ECO:0000256" key="6">
    <source>
        <dbReference type="ARBA" id="ARBA00022833"/>
    </source>
</evidence>
<dbReference type="GO" id="GO:0006310">
    <property type="term" value="P:DNA recombination"/>
    <property type="evidence" value="ECO:0007669"/>
    <property type="project" value="InterPro"/>
</dbReference>
<dbReference type="Proteomes" id="UP001321749">
    <property type="component" value="Unassembled WGS sequence"/>
</dbReference>
<dbReference type="InterPro" id="IPR047192">
    <property type="entry name" value="Euk_RPA1_DBD_C"/>
</dbReference>
<comment type="subunit">
    <text evidence="9">Component of the heterotrimeric canonical replication protein A complex (RPA).</text>
</comment>
<name>A0AAV9HT18_9PEZI</name>
<dbReference type="Pfam" id="PF22788">
    <property type="entry name" value="COP9_hel_rpt"/>
    <property type="match status" value="2"/>
</dbReference>
<evidence type="ECO:0000313" key="15">
    <source>
        <dbReference type="EMBL" id="KAK4463969.1"/>
    </source>
</evidence>
<dbReference type="InterPro" id="IPR004591">
    <property type="entry name" value="Rfa1"/>
</dbReference>
<evidence type="ECO:0000259" key="11">
    <source>
        <dbReference type="Pfam" id="PF04057"/>
    </source>
</evidence>
<organism evidence="15 16">
    <name type="scientific">Cladorrhinum samala</name>
    <dbReference type="NCBI Taxonomy" id="585594"/>
    <lineage>
        <taxon>Eukaryota</taxon>
        <taxon>Fungi</taxon>
        <taxon>Dikarya</taxon>
        <taxon>Ascomycota</taxon>
        <taxon>Pezizomycotina</taxon>
        <taxon>Sordariomycetes</taxon>
        <taxon>Sordariomycetidae</taxon>
        <taxon>Sordariales</taxon>
        <taxon>Podosporaceae</taxon>
        <taxon>Cladorrhinum</taxon>
    </lineage>
</organism>
<dbReference type="GO" id="GO:0008270">
    <property type="term" value="F:zinc ion binding"/>
    <property type="evidence" value="ECO:0007669"/>
    <property type="project" value="UniProtKB-KW"/>
</dbReference>
<feature type="domain" description="Replication protein A OB" evidence="13">
    <location>
        <begin position="297"/>
        <end position="395"/>
    </location>
</feature>
<comment type="caution">
    <text evidence="15">The sequence shown here is derived from an EMBL/GenBank/DDBJ whole genome shotgun (WGS) entry which is preliminary data.</text>
</comment>
<dbReference type="Pfam" id="PF01336">
    <property type="entry name" value="tRNA_anti-codon"/>
    <property type="match status" value="1"/>
</dbReference>
<dbReference type="InterPro" id="IPR055089">
    <property type="entry name" value="COP9_N"/>
</dbReference>
<dbReference type="FunFam" id="2.40.50.140:FF:000090">
    <property type="entry name" value="Replication protein A subunit"/>
    <property type="match status" value="1"/>
</dbReference>
<dbReference type="GO" id="GO:0006281">
    <property type="term" value="P:DNA repair"/>
    <property type="evidence" value="ECO:0007669"/>
    <property type="project" value="InterPro"/>
</dbReference>
<dbReference type="InterPro" id="IPR013955">
    <property type="entry name" value="Rep_factor-A_C"/>
</dbReference>
<protein>
    <recommendedName>
        <fullName evidence="9">Replication protein A subunit</fullName>
    </recommendedName>
</protein>
<dbReference type="SUPFAM" id="SSF50249">
    <property type="entry name" value="Nucleic acid-binding proteins"/>
    <property type="match status" value="4"/>
</dbReference>
<dbReference type="InterPro" id="IPR012340">
    <property type="entry name" value="NA-bd_OB-fold"/>
</dbReference>
<keyword evidence="6 9" id="KW-0862">Zinc</keyword>
<evidence type="ECO:0000256" key="1">
    <source>
        <dbReference type="ARBA" id="ARBA00004123"/>
    </source>
</evidence>
<dbReference type="GO" id="GO:0006260">
    <property type="term" value="P:DNA replication"/>
    <property type="evidence" value="ECO:0007669"/>
    <property type="project" value="UniProtKB-KW"/>
</dbReference>
<dbReference type="GO" id="GO:0003697">
    <property type="term" value="F:single-stranded DNA binding"/>
    <property type="evidence" value="ECO:0007669"/>
    <property type="project" value="UniProtKB-ARBA"/>
</dbReference>
<dbReference type="Pfam" id="PF16900">
    <property type="entry name" value="REPA_OB_2"/>
    <property type="match status" value="1"/>
</dbReference>
<dbReference type="Pfam" id="PF04057">
    <property type="entry name" value="Rep-A_N"/>
    <property type="match status" value="1"/>
</dbReference>
<dbReference type="Pfam" id="PF08646">
    <property type="entry name" value="Rep_fac-A_C"/>
    <property type="match status" value="1"/>
</dbReference>
<sequence>MAEQQITQGAIDAIFNDPERAARDFPVPVLQCLQIKTLDNKPGGSGPERYRIVLSDIQNYIQCMLATQANHVVHEGKLQRGCIVRMKQCQPQHLKGKNVLIVLDLEVIESLGTPDKIGEPVTMDSKSAETHNNAIGGQAFYGAKSEPAQESKSQVQKQLAARAPATNSSSAHGVIYPIEALSPYAHKWTIKARVSQKSDIKTWHKPSGEGKLFSVNFLDESSEIRATGFNDQVDQFYDLLQEGSVYYISSPCRVQLAKKQFSNLPNDYELTLERDTVIEKAEDQSSVPQVRYNFCSIQDLKSVEKDATVDLIGVLKEVHEVASITSKTTQKGYDKRDLTMVDSTGYSVRVTIWGKTATDFDASPEQVVAFKGTRVSDFNGGRSLSLLSSGTMAIDPDIAEAHQLKGWYDSSGRNESFATHINSASAGAATRGGNDQTKTIGQVKDEKLGFGENPDYFNVKATIVFIRQEPSFCYPACRSEGCNKKVTDMGDGTWRCEKCNINHDRPEYRYIMSINANDHTGQLWLSCFDDTGRIIMGGKTADELMELQSAGDSRFSDEFEAANCKTLIFRCRAKMDTYADQQRVRYQVMSASPLDYKTEAYKLADLIRQMSPLRHHPPPIPLTMDQAHAVLVGFPYPSTFDNIDVYHKSILAHRKNLDRLTSSPGWSDHAPQLLELIHPAVHSLSYLVVLNTVKASNAYSPDALLEKITRFVSSFDQRQLRYGGRYFTRLLQQPRLVDLFPPPVATDLVSTALLRLDPSASVLTNHHCDILRFAYMTCSIDAVLPLLEKKNIVFYPGMKGSNESRPPCDPELPPVGFITIENEFTTALSAKDILEHDFLRGLCFVYKRQWQQAFDSFERVITYPLKDNNACSKIMAEAYNKWVLVGVLLTGKAPVLPAGITSAGAAKQYATLGKPYLSLAQAFEKDKVEALLSEFNGVPNTFWEQENNFELVRLVLARYQSWQIISLGNIYSKISLEDVRKLTQSAETGGPLESVDDVARVVQSIIDEQEVGVGMKITIETPQDGGVPYLVFSDVSEQLDEGEYARRMTKTVKGLQELGPLIKATNEWLATSKDYVKALAHQKRTAENSTVPASELFEYQVDDEDLMTGLAMEA</sequence>
<dbReference type="InterPro" id="IPR004365">
    <property type="entry name" value="NA-bd_OB_tRNA"/>
</dbReference>
<dbReference type="GO" id="GO:0007004">
    <property type="term" value="P:telomere maintenance via telomerase"/>
    <property type="evidence" value="ECO:0007669"/>
    <property type="project" value="UniProtKB-ARBA"/>
</dbReference>
<evidence type="ECO:0000256" key="5">
    <source>
        <dbReference type="ARBA" id="ARBA00022771"/>
    </source>
</evidence>
<dbReference type="InterPro" id="IPR007199">
    <property type="entry name" value="Rep_factor-A_N"/>
</dbReference>
<keyword evidence="4 9" id="KW-0479">Metal-binding</keyword>
<evidence type="ECO:0000313" key="16">
    <source>
        <dbReference type="Proteomes" id="UP001321749"/>
    </source>
</evidence>
<evidence type="ECO:0000256" key="2">
    <source>
        <dbReference type="ARBA" id="ARBA00005690"/>
    </source>
</evidence>
<dbReference type="CDD" id="cd04476">
    <property type="entry name" value="RPA1_DBD_C"/>
    <property type="match status" value="1"/>
</dbReference>
<keyword evidence="7 9" id="KW-0238">DNA-binding</keyword>
<evidence type="ECO:0000256" key="3">
    <source>
        <dbReference type="ARBA" id="ARBA00022705"/>
    </source>
</evidence>
<keyword evidence="5 9" id="KW-0863">Zinc-finger</keyword>
<reference evidence="15" key="1">
    <citation type="journal article" date="2023" name="Mol. Phylogenet. Evol.">
        <title>Genome-scale phylogeny and comparative genomics of the fungal order Sordariales.</title>
        <authorList>
            <person name="Hensen N."/>
            <person name="Bonometti L."/>
            <person name="Westerberg I."/>
            <person name="Brannstrom I.O."/>
            <person name="Guillou S."/>
            <person name="Cros-Aarteil S."/>
            <person name="Calhoun S."/>
            <person name="Haridas S."/>
            <person name="Kuo A."/>
            <person name="Mondo S."/>
            <person name="Pangilinan J."/>
            <person name="Riley R."/>
            <person name="LaButti K."/>
            <person name="Andreopoulos B."/>
            <person name="Lipzen A."/>
            <person name="Chen C."/>
            <person name="Yan M."/>
            <person name="Daum C."/>
            <person name="Ng V."/>
            <person name="Clum A."/>
            <person name="Steindorff A."/>
            <person name="Ohm R.A."/>
            <person name="Martin F."/>
            <person name="Silar P."/>
            <person name="Natvig D.O."/>
            <person name="Lalanne C."/>
            <person name="Gautier V."/>
            <person name="Ament-Velasquez S.L."/>
            <person name="Kruys A."/>
            <person name="Hutchinson M.I."/>
            <person name="Powell A.J."/>
            <person name="Barry K."/>
            <person name="Miller A.N."/>
            <person name="Grigoriev I.V."/>
            <person name="Debuchy R."/>
            <person name="Gladieux P."/>
            <person name="Hiltunen Thoren M."/>
            <person name="Johannesson H."/>
        </authorList>
    </citation>
    <scope>NUCLEOTIDE SEQUENCE</scope>
    <source>
        <strain evidence="15">PSN324</strain>
    </source>
</reference>
<dbReference type="FunFam" id="2.40.50.140:FF:000117">
    <property type="entry name" value="Replication protein A subunit"/>
    <property type="match status" value="1"/>
</dbReference>
<dbReference type="InterPro" id="IPR031657">
    <property type="entry name" value="REPA_OB_2"/>
</dbReference>
<dbReference type="Gene3D" id="2.40.50.140">
    <property type="entry name" value="Nucleic acid-binding proteins"/>
    <property type="match status" value="4"/>
</dbReference>
<evidence type="ECO:0000256" key="8">
    <source>
        <dbReference type="ARBA" id="ARBA00023242"/>
    </source>
</evidence>
<dbReference type="GO" id="GO:0005662">
    <property type="term" value="C:DNA replication factor A complex"/>
    <property type="evidence" value="ECO:0007669"/>
    <property type="project" value="UniProtKB-ARBA"/>
</dbReference>
<feature type="domain" description="OB" evidence="10">
    <location>
        <begin position="188"/>
        <end position="272"/>
    </location>
</feature>
<dbReference type="PANTHER" id="PTHR47165">
    <property type="entry name" value="OS03G0429900 PROTEIN"/>
    <property type="match status" value="1"/>
</dbReference>
<feature type="domain" description="Replication factor-A protein 1 N-terminal" evidence="11">
    <location>
        <begin position="6"/>
        <end position="109"/>
    </location>
</feature>
<comment type="subcellular location">
    <subcellularLocation>
        <location evidence="1 9">Nucleus</location>
    </subcellularLocation>
</comment>
<keyword evidence="16" id="KW-1185">Reference proteome</keyword>
<gene>
    <name evidence="15" type="ORF">QBC42DRAFT_337221</name>
</gene>
<dbReference type="EMBL" id="MU864953">
    <property type="protein sequence ID" value="KAK4463969.1"/>
    <property type="molecule type" value="Genomic_DNA"/>
</dbReference>
<dbReference type="CDD" id="cd04474">
    <property type="entry name" value="RPA1_DBD_A"/>
    <property type="match status" value="1"/>
</dbReference>
<dbReference type="GO" id="GO:0000781">
    <property type="term" value="C:chromosome, telomeric region"/>
    <property type="evidence" value="ECO:0007669"/>
    <property type="project" value="UniProtKB-ARBA"/>
</dbReference>
<keyword evidence="8 9" id="KW-0539">Nucleus</keyword>
<evidence type="ECO:0000259" key="14">
    <source>
        <dbReference type="Pfam" id="PF22788"/>
    </source>
</evidence>
<dbReference type="CDD" id="cd04475">
    <property type="entry name" value="RPA1_DBD_B"/>
    <property type="match status" value="1"/>
</dbReference>
<dbReference type="AlphaFoldDB" id="A0AAV9HT18"/>